<keyword evidence="1 3" id="KW-0863">Zinc-finger</keyword>
<organism evidence="5 6">
    <name type="scientific">Acyrthosiphon pisum</name>
    <name type="common">Pea aphid</name>
    <dbReference type="NCBI Taxonomy" id="7029"/>
    <lineage>
        <taxon>Eukaryota</taxon>
        <taxon>Metazoa</taxon>
        <taxon>Ecdysozoa</taxon>
        <taxon>Arthropoda</taxon>
        <taxon>Hexapoda</taxon>
        <taxon>Insecta</taxon>
        <taxon>Pterygota</taxon>
        <taxon>Neoptera</taxon>
        <taxon>Paraneoptera</taxon>
        <taxon>Hemiptera</taxon>
        <taxon>Sternorrhyncha</taxon>
        <taxon>Aphidomorpha</taxon>
        <taxon>Aphidoidea</taxon>
        <taxon>Aphididae</taxon>
        <taxon>Macrosiphini</taxon>
        <taxon>Acyrthosiphon</taxon>
    </lineage>
</organism>
<evidence type="ECO:0000259" key="4">
    <source>
        <dbReference type="PROSITE" id="PS50089"/>
    </source>
</evidence>
<evidence type="ECO:0000256" key="2">
    <source>
        <dbReference type="ARBA" id="ARBA00022833"/>
    </source>
</evidence>
<dbReference type="Pfam" id="PF13920">
    <property type="entry name" value="zf-C3HC4_3"/>
    <property type="match status" value="1"/>
</dbReference>
<dbReference type="GO" id="GO:0008270">
    <property type="term" value="F:zinc ion binding"/>
    <property type="evidence" value="ECO:0007669"/>
    <property type="project" value="UniProtKB-KW"/>
</dbReference>
<dbReference type="PANTHER" id="PTHR47160:SF10">
    <property type="entry name" value="MULE TRANSPOSASE DOMAIN-CONTAINING PROTEIN"/>
    <property type="match status" value="1"/>
</dbReference>
<dbReference type="GeneID" id="115034069"/>
<keyword evidence="2" id="KW-0862">Zinc</keyword>
<name>A0A8R2NQ37_ACYPI</name>
<reference evidence="5" key="2">
    <citation type="submission" date="2022-06" db="UniProtKB">
        <authorList>
            <consortium name="EnsemblMetazoa"/>
        </authorList>
    </citation>
    <scope>IDENTIFICATION</scope>
</reference>
<accession>A0A8R2NQ37</accession>
<dbReference type="Pfam" id="PF10551">
    <property type="entry name" value="MULE"/>
    <property type="match status" value="1"/>
</dbReference>
<keyword evidence="1 3" id="KW-0479">Metal-binding</keyword>
<evidence type="ECO:0000313" key="5">
    <source>
        <dbReference type="EnsemblMetazoa" id="XP_029345356.1"/>
    </source>
</evidence>
<dbReference type="InterPro" id="IPR001841">
    <property type="entry name" value="Znf_RING"/>
</dbReference>
<dbReference type="InterPro" id="IPR013083">
    <property type="entry name" value="Znf_RING/FYVE/PHD"/>
</dbReference>
<dbReference type="SUPFAM" id="SSF57850">
    <property type="entry name" value="RING/U-box"/>
    <property type="match status" value="1"/>
</dbReference>
<dbReference type="OrthoDB" id="90756at2759"/>
<dbReference type="RefSeq" id="XP_029345356.1">
    <property type="nucleotide sequence ID" value="XM_029489496.1"/>
</dbReference>
<sequence>MDLECNKTVYRVLEIYLTPLIKNIPYRYYKCKFAKKFFCNATLKELPNGQKITNRTHNHDVDLNVVRMAQFKKRLEMRSATDLIPLTQIYDEEARNFPESASNYTKHSAESFMRRARTLSLPMIPETISDLANLFIAGNLNRYSVDGEVVYKGCVQDTNGKFSIVFASQSLITNALTMCKRELHADATFRIVPSKPKFYQLLTLHGIIENHSIPLVYALMESKKKCSYQAVLSYIKTQLLPNFNPRKILTDFETGLSKTLQDYFPSARRVGCWFHHNQAVWKKMKSLGYLNLVNENQHALNTLRRIMVLPLLPGDKINQGLRSVKRYARRNDINMNLLFDYYERFWIAKVGCDVLSVHNQPRRTNNHLESFHNKLRYSFGVAHPNLWIFLNKLCNLMQGTSIVVNQLSNGLNPTRNTRGKFIANSIKIKYATQQLHLGLINIEEFLKRCSYSVASYEERLRNFSLNITYENENEEDYRIQEQEDNNQQPEDAVETIDDDDLELNNILNNNEPNDIGSPLLENIDDQMVNIQQDESGNQQDWNEEDFIIEEELDPDIIRMMETDNRIRMLEIENIPFVQVPSVLPPITNSDQMCVVCTVSEKTHAFIPCGHIAVCGDCLVLLDPQRCPLCNQEFTTFLRIWS</sequence>
<dbReference type="Proteomes" id="UP000007819">
    <property type="component" value="Chromosome A2"/>
</dbReference>
<evidence type="ECO:0000256" key="1">
    <source>
        <dbReference type="ARBA" id="ARBA00022771"/>
    </source>
</evidence>
<evidence type="ECO:0000313" key="6">
    <source>
        <dbReference type="Proteomes" id="UP000007819"/>
    </source>
</evidence>
<protein>
    <recommendedName>
        <fullName evidence="4">RING-type domain-containing protein</fullName>
    </recommendedName>
</protein>
<dbReference type="AlphaFoldDB" id="A0A8R2NQ37"/>
<proteinExistence type="predicted"/>
<dbReference type="Gene3D" id="3.30.40.10">
    <property type="entry name" value="Zinc/RING finger domain, C3HC4 (zinc finger)"/>
    <property type="match status" value="1"/>
</dbReference>
<dbReference type="KEGG" id="api:115034069"/>
<dbReference type="PROSITE" id="PS50089">
    <property type="entry name" value="ZF_RING_2"/>
    <property type="match status" value="1"/>
</dbReference>
<dbReference type="PANTHER" id="PTHR47160">
    <property type="entry name" value="PUTATIVE-RELATED"/>
    <property type="match status" value="1"/>
</dbReference>
<reference evidence="6" key="1">
    <citation type="submission" date="2010-06" db="EMBL/GenBank/DDBJ databases">
        <authorList>
            <person name="Jiang H."/>
            <person name="Abraham K."/>
            <person name="Ali S."/>
            <person name="Alsbrooks S.L."/>
            <person name="Anim B.N."/>
            <person name="Anosike U.S."/>
            <person name="Attaway T."/>
            <person name="Bandaranaike D.P."/>
            <person name="Battles P.K."/>
            <person name="Bell S.N."/>
            <person name="Bell A.V."/>
            <person name="Beltran B."/>
            <person name="Bickham C."/>
            <person name="Bustamante Y."/>
            <person name="Caleb T."/>
            <person name="Canada A."/>
            <person name="Cardenas V."/>
            <person name="Carter K."/>
            <person name="Chacko J."/>
            <person name="Chandrabose M.N."/>
            <person name="Chavez D."/>
            <person name="Chavez A."/>
            <person name="Chen L."/>
            <person name="Chu H.-S."/>
            <person name="Claassen K.J."/>
            <person name="Cockrell R."/>
            <person name="Collins M."/>
            <person name="Cooper J.A."/>
            <person name="Cree A."/>
            <person name="Curry S.M."/>
            <person name="Da Y."/>
            <person name="Dao M.D."/>
            <person name="Das B."/>
            <person name="Davila M.-L."/>
            <person name="Davy-Carroll L."/>
            <person name="Denson S."/>
            <person name="Dinh H."/>
            <person name="Ebong V.E."/>
            <person name="Edwards J.R."/>
            <person name="Egan A."/>
            <person name="El-Daye J."/>
            <person name="Escobedo L."/>
            <person name="Fernandez S."/>
            <person name="Fernando P.R."/>
            <person name="Flagg N."/>
            <person name="Forbes L.D."/>
            <person name="Fowler R.G."/>
            <person name="Fu Q."/>
            <person name="Gabisi R.A."/>
            <person name="Ganer J."/>
            <person name="Garbino Pronczuk A."/>
            <person name="Garcia R.M."/>
            <person name="Garner T."/>
            <person name="Garrett T.E."/>
            <person name="Gonzalez D.A."/>
            <person name="Hamid H."/>
            <person name="Hawkins E.S."/>
            <person name="Hirani K."/>
            <person name="Hogues M.E."/>
            <person name="Hollins B."/>
            <person name="Hsiao C.-H."/>
            <person name="Jabil R."/>
            <person name="James M.L."/>
            <person name="Jhangiani S.N."/>
            <person name="Johnson B."/>
            <person name="Johnson Q."/>
            <person name="Joshi V."/>
            <person name="Kalu J.B."/>
            <person name="Kam C."/>
            <person name="Kashfia A."/>
            <person name="Keebler J."/>
            <person name="Kisamo H."/>
            <person name="Kovar C.L."/>
            <person name="Lago L.A."/>
            <person name="Lai C.-Y."/>
            <person name="Laidlaw J."/>
            <person name="Lara F."/>
            <person name="Le T.-K."/>
            <person name="Lee S.L."/>
            <person name="Legall F.H."/>
            <person name="Lemon S.J."/>
            <person name="Lewis L.R."/>
            <person name="Li B."/>
            <person name="Liu Y."/>
            <person name="Liu Y.-S."/>
            <person name="Lopez J."/>
            <person name="Lozado R.J."/>
            <person name="Lu J."/>
            <person name="Madu R.C."/>
            <person name="Maheshwari M."/>
            <person name="Maheshwari R."/>
            <person name="Malloy K."/>
            <person name="Martinez E."/>
            <person name="Mathew T."/>
            <person name="Mercado I.C."/>
            <person name="Mercado C."/>
            <person name="Meyer B."/>
            <person name="Montgomery K."/>
            <person name="Morgan M.B."/>
            <person name="Munidasa M."/>
            <person name="Nazareth L.V."/>
            <person name="Nelson J."/>
            <person name="Ng B.M."/>
            <person name="Nguyen N.B."/>
            <person name="Nguyen P.Q."/>
            <person name="Nguyen T."/>
            <person name="Obregon M."/>
            <person name="Okwuonu G.O."/>
            <person name="Onwere C.G."/>
            <person name="Orozco G."/>
            <person name="Parra A."/>
            <person name="Patel S."/>
            <person name="Patil S."/>
            <person name="Perez A."/>
            <person name="Perez Y."/>
            <person name="Pham C."/>
            <person name="Primus E.L."/>
            <person name="Pu L.-L."/>
            <person name="Puazo M."/>
            <person name="Qin X."/>
            <person name="Quiroz J.B."/>
            <person name="Reese J."/>
            <person name="Richards S."/>
            <person name="Rives C.M."/>
            <person name="Robberts R."/>
            <person name="Ruiz S.J."/>
            <person name="Ruiz M.J."/>
            <person name="Santibanez J."/>
            <person name="Schneider B.W."/>
            <person name="Sisson I."/>
            <person name="Smith M."/>
            <person name="Sodergren E."/>
            <person name="Song X.-Z."/>
            <person name="Song B.B."/>
            <person name="Summersgill H."/>
            <person name="Thelus R."/>
            <person name="Thornton R.D."/>
            <person name="Trejos Z.Y."/>
            <person name="Usmani K."/>
            <person name="Vattathil S."/>
            <person name="Villasana D."/>
            <person name="Walker D.L."/>
            <person name="Wang S."/>
            <person name="Wang K."/>
            <person name="White C.S."/>
            <person name="Williams A.C."/>
            <person name="Williamson J."/>
            <person name="Wilson K."/>
            <person name="Woghiren I.O."/>
            <person name="Woodworth J.R."/>
            <person name="Worley K.C."/>
            <person name="Wright R.A."/>
            <person name="Wu W."/>
            <person name="Young L."/>
            <person name="Zhang L."/>
            <person name="Zhang J."/>
            <person name="Zhu Y."/>
            <person name="Muzny D.M."/>
            <person name="Weinstock G."/>
            <person name="Gibbs R.A."/>
        </authorList>
    </citation>
    <scope>NUCLEOTIDE SEQUENCE [LARGE SCALE GENOMIC DNA]</scope>
    <source>
        <strain evidence="6">LSR1</strain>
    </source>
</reference>
<keyword evidence="6" id="KW-1185">Reference proteome</keyword>
<dbReference type="InterPro" id="IPR018289">
    <property type="entry name" value="MULE_transposase_dom"/>
</dbReference>
<dbReference type="EnsemblMetazoa" id="XM_029489496.1">
    <property type="protein sequence ID" value="XP_029345356.1"/>
    <property type="gene ID" value="LOC115034069"/>
</dbReference>
<feature type="domain" description="RING-type" evidence="4">
    <location>
        <begin position="593"/>
        <end position="630"/>
    </location>
</feature>
<evidence type="ECO:0000256" key="3">
    <source>
        <dbReference type="PROSITE-ProRule" id="PRU00175"/>
    </source>
</evidence>